<sequence>MERAINKRLHRSTLFTLCHAETITAPAAGWLGSNVLVCPQDIRLRLSLANFLNCHEACFQRLTISEHMDSHIPRIHRQHSRPYRLDLSSSGVL</sequence>
<dbReference type="EMBL" id="CP001744">
    <property type="protein sequence ID" value="ADG66829.1"/>
    <property type="molecule type" value="Genomic_DNA"/>
</dbReference>
<keyword evidence="2" id="KW-1185">Reference proteome</keyword>
<protein>
    <submittedName>
        <fullName evidence="1">Uncharacterized protein</fullName>
    </submittedName>
</protein>
<dbReference type="KEGG" id="plm:Plim_0985"/>
<evidence type="ECO:0000313" key="1">
    <source>
        <dbReference type="EMBL" id="ADG66829.1"/>
    </source>
</evidence>
<gene>
    <name evidence="1" type="ordered locus">Plim_0985</name>
</gene>
<accession>D5ST61</accession>
<dbReference type="AlphaFoldDB" id="D5ST61"/>
<organism evidence="1 2">
    <name type="scientific">Planctopirus limnophila (strain ATCC 43296 / DSM 3776 / IFAM 1008 / Mu 290)</name>
    <name type="common">Planctomyces limnophilus</name>
    <dbReference type="NCBI Taxonomy" id="521674"/>
    <lineage>
        <taxon>Bacteria</taxon>
        <taxon>Pseudomonadati</taxon>
        <taxon>Planctomycetota</taxon>
        <taxon>Planctomycetia</taxon>
        <taxon>Planctomycetales</taxon>
        <taxon>Planctomycetaceae</taxon>
        <taxon>Planctopirus</taxon>
    </lineage>
</organism>
<dbReference type="STRING" id="521674.Plim_0985"/>
<reference evidence="1 2" key="1">
    <citation type="journal article" date="2010" name="Stand. Genomic Sci.">
        <title>Complete genome sequence of Planctomyces limnophilus type strain (Mu 290).</title>
        <authorList>
            <person name="Labutti K."/>
            <person name="Sikorski J."/>
            <person name="Schneider S."/>
            <person name="Nolan M."/>
            <person name="Lucas S."/>
            <person name="Glavina Del Rio T."/>
            <person name="Tice H."/>
            <person name="Cheng J.F."/>
            <person name="Goodwin L."/>
            <person name="Pitluck S."/>
            <person name="Liolios K."/>
            <person name="Ivanova N."/>
            <person name="Mavromatis K."/>
            <person name="Mikhailova N."/>
            <person name="Pati A."/>
            <person name="Chen A."/>
            <person name="Palaniappan K."/>
            <person name="Land M."/>
            <person name="Hauser L."/>
            <person name="Chang Y.J."/>
            <person name="Jeffries C.D."/>
            <person name="Tindall B.J."/>
            <person name="Rohde M."/>
            <person name="Goker M."/>
            <person name="Woyke T."/>
            <person name="Bristow J."/>
            <person name="Eisen J.A."/>
            <person name="Markowitz V."/>
            <person name="Hugenholtz P."/>
            <person name="Kyrpides N.C."/>
            <person name="Klenk H.P."/>
            <person name="Lapidus A."/>
        </authorList>
    </citation>
    <scope>NUCLEOTIDE SEQUENCE [LARGE SCALE GENOMIC DNA]</scope>
    <source>
        <strain evidence="2">ATCC 43296 / DSM 3776 / IFAM 1008 / 290</strain>
    </source>
</reference>
<dbReference type="Proteomes" id="UP000002220">
    <property type="component" value="Chromosome"/>
</dbReference>
<proteinExistence type="predicted"/>
<evidence type="ECO:0000313" key="2">
    <source>
        <dbReference type="Proteomes" id="UP000002220"/>
    </source>
</evidence>
<dbReference type="HOGENOM" id="CLU_2397092_0_0_0"/>
<name>D5ST61_PLAL2</name>